<dbReference type="GeneID" id="72064686"/>
<dbReference type="PANTHER" id="PTHR37792:SF1">
    <property type="entry name" value="RIBONUCLEASE MRP PROTEIN SUBUNIT RMP1"/>
    <property type="match status" value="1"/>
</dbReference>
<reference evidence="3" key="1">
    <citation type="submission" date="2021-11" db="EMBL/GenBank/DDBJ databases">
        <title>Purpureocillium_takamizusanense_genome.</title>
        <authorList>
            <person name="Nguyen N.-H."/>
        </authorList>
    </citation>
    <scope>NUCLEOTIDE SEQUENCE</scope>
    <source>
        <strain evidence="3">PT3</strain>
    </source>
</reference>
<gene>
    <name evidence="3" type="primary">RMP1</name>
    <name evidence="3" type="ORF">JDV02_002726</name>
</gene>
<evidence type="ECO:0000313" key="3">
    <source>
        <dbReference type="EMBL" id="UNI16278.1"/>
    </source>
</evidence>
<dbReference type="GO" id="GO:0000466">
    <property type="term" value="P:maturation of 5.8S rRNA from tricistronic rRNA transcript (SSU-rRNA, 5.8S rRNA, LSU-rRNA)"/>
    <property type="evidence" value="ECO:0007669"/>
    <property type="project" value="TreeGrafter"/>
</dbReference>
<dbReference type="CDD" id="cd22573">
    <property type="entry name" value="RMP1_RBD"/>
    <property type="match status" value="1"/>
</dbReference>
<dbReference type="GO" id="GO:0000172">
    <property type="term" value="C:ribonuclease MRP complex"/>
    <property type="evidence" value="ECO:0007669"/>
    <property type="project" value="InterPro"/>
</dbReference>
<dbReference type="GO" id="GO:0000294">
    <property type="term" value="P:nuclear-transcribed mRNA catabolic process, RNase MRP-dependent"/>
    <property type="evidence" value="ECO:0007669"/>
    <property type="project" value="TreeGrafter"/>
</dbReference>
<sequence>MTIAATASTPRPQPRAPSATAKAPLPAAGSALVPSPPADTRTAAAGSSLAETLYILDAFNHRHHNQHRATHWWPSFRILHRRLRALYDALLFSTRIPVGRPALSNPLSSSSAAARGRLVRLRAGWMRAHIVPRAYVSFSQLAADNQHAPLGLLLLAVLSRVDTVLATLVPSDDSAALLAPEVNLPRASVTVAHSMPMETEAPPPDLGVPVSRQVIPHPVEKHDKHAYERSPSESNKKRPRDTTADVAATGASGERRESKKKSRKKGKDGSDAFASLFGSLA</sequence>
<dbReference type="AlphaFoldDB" id="A0A9Q8V819"/>
<dbReference type="PANTHER" id="PTHR37792">
    <property type="entry name" value="RIBONUCLEASE MRP PROTEIN SUBUNIT RMP1"/>
    <property type="match status" value="1"/>
</dbReference>
<dbReference type="EMBL" id="CP086355">
    <property type="protein sequence ID" value="UNI16278.1"/>
    <property type="molecule type" value="Genomic_DNA"/>
</dbReference>
<evidence type="ECO:0000259" key="2">
    <source>
        <dbReference type="Pfam" id="PF20945"/>
    </source>
</evidence>
<organism evidence="3 4">
    <name type="scientific">Purpureocillium takamizusanense</name>
    <dbReference type="NCBI Taxonomy" id="2060973"/>
    <lineage>
        <taxon>Eukaryota</taxon>
        <taxon>Fungi</taxon>
        <taxon>Dikarya</taxon>
        <taxon>Ascomycota</taxon>
        <taxon>Pezizomycotina</taxon>
        <taxon>Sordariomycetes</taxon>
        <taxon>Hypocreomycetidae</taxon>
        <taxon>Hypocreales</taxon>
        <taxon>Ophiocordycipitaceae</taxon>
        <taxon>Purpureocillium</taxon>
    </lineage>
</organism>
<feature type="region of interest" description="Disordered" evidence="1">
    <location>
        <begin position="218"/>
        <end position="281"/>
    </location>
</feature>
<feature type="domain" description="RNase MRP protein 1 RNA binding" evidence="2">
    <location>
        <begin position="55"/>
        <end position="160"/>
    </location>
</feature>
<dbReference type="InterPro" id="IPR047204">
    <property type="entry name" value="RMP1_RBD"/>
</dbReference>
<dbReference type="InterPro" id="IPR047205">
    <property type="entry name" value="RMP1"/>
</dbReference>
<proteinExistence type="predicted"/>
<evidence type="ECO:0000256" key="1">
    <source>
        <dbReference type="SAM" id="MobiDB-lite"/>
    </source>
</evidence>
<keyword evidence="4" id="KW-1185">Reference proteome</keyword>
<feature type="region of interest" description="Disordered" evidence="1">
    <location>
        <begin position="1"/>
        <end position="42"/>
    </location>
</feature>
<evidence type="ECO:0000313" key="4">
    <source>
        <dbReference type="Proteomes" id="UP000829364"/>
    </source>
</evidence>
<dbReference type="Pfam" id="PF20945">
    <property type="entry name" value="RMP1"/>
    <property type="match status" value="1"/>
</dbReference>
<dbReference type="GO" id="GO:0042134">
    <property type="term" value="F:rRNA primary transcript binding"/>
    <property type="evidence" value="ECO:0007669"/>
    <property type="project" value="InterPro"/>
</dbReference>
<name>A0A9Q8V819_9HYPO</name>
<dbReference type="Proteomes" id="UP000829364">
    <property type="component" value="Chromosome 2"/>
</dbReference>
<dbReference type="KEGG" id="ptkz:JDV02_002726"/>
<protein>
    <submittedName>
        <fullName evidence="3">RNase MRP subunit</fullName>
    </submittedName>
</protein>
<dbReference type="RefSeq" id="XP_047839759.1">
    <property type="nucleotide sequence ID" value="XM_047983787.1"/>
</dbReference>
<accession>A0A9Q8V819</accession>
<feature type="compositionally biased region" description="Basic and acidic residues" evidence="1">
    <location>
        <begin position="218"/>
        <end position="243"/>
    </location>
</feature>
<feature type="compositionally biased region" description="Polar residues" evidence="1">
    <location>
        <begin position="1"/>
        <end position="10"/>
    </location>
</feature>
<dbReference type="OrthoDB" id="5414547at2759"/>